<dbReference type="Pfam" id="PF08244">
    <property type="entry name" value="Glyco_hydro_32C"/>
    <property type="match status" value="1"/>
</dbReference>
<protein>
    <submittedName>
        <fullName evidence="8">Fructan 1-exohydrolase I</fullName>
    </submittedName>
</protein>
<dbReference type="AlphaFoldDB" id="A0A2U1LWW9"/>
<sequence>MVVSLCLVWALSSVTVRASTQDDLQPYRTGFHFQPPQNWINGPMYFKGVYHLFYQYNPYGPLWGNITWGHSISHDLVNWLILEPALRPTDPYDIQGCLSGSATILPGPKPVILYTGLDVNSSQVQNIAFPKNLSDPFLKDWVKWSGNPFLTPDNDIIHDQFRDPSTAWMGSDGNWRIVIGGLTNGQGAALLYYSRNGVNWNRSEKPLHFSRETGMWECPDFYPVSSSGKNGLDTSYQGNNTIHVLKASFNTHEYYVLGMYDTKMDQFVAVVWALSSVTVRASTQDDLQPYRTGFHFQPPQNWINGPMYFKGVYHLFYQYNPYGPLWGNITWGHSISHDLVNWLILEPALRPTDPYDIQGCLSGSATILPGPKPVILYTGLDVNSSQVQNIAFPKNLSDPFLKDWVKWSGNPFLTPDNDIIHDQFRDPSTAWMGSDGNWRIVIGGLTNGQGAALLYYSRNGVNWNRSEKPLHFSRETGMWECPDFYPVSSSGKNGLDTSYQGNNTIHVLKASFNTHEYYVLGMYDTKMDQFVAVGNDFKISDTQFQYDYGRFYASKSFYDTAKQRRVLWGWVNEGDSESDARIKGWSGLQSFPRSIWLSDNKKQLVQWPVEEIEKLRGKKVNIANHELKGGTRIEVPNITASQADVEVSFSISSLKEAELIDSENVDPQLLCAQKNASVSGSFGPFGFLLLASKNLTEYTAVFFQVFKSPNKFVVLICSDQSRSSIAQEVDKSIYGALLDLDPLHDKISLRSLIDHSIVESFGGEGLTCITARVYPKLAINEQSKLYVFNNGTKSVTISSLNAWSINKAEIFGSMSEMDRSKHMENKTRQLENRIKKVEEKMKKQRFLNRGLEMDILMSDCLSGKLSLGG</sequence>
<name>A0A2U1LWW9_ARTAN</name>
<dbReference type="STRING" id="35608.A0A2U1LWW9"/>
<dbReference type="SUPFAM" id="SSF75005">
    <property type="entry name" value="Arabinanase/levansucrase/invertase"/>
    <property type="match status" value="2"/>
</dbReference>
<evidence type="ECO:0000256" key="3">
    <source>
        <dbReference type="ARBA" id="ARBA00023295"/>
    </source>
</evidence>
<dbReference type="SUPFAM" id="SSF49899">
    <property type="entry name" value="Concanavalin A-like lectins/glucanases"/>
    <property type="match status" value="1"/>
</dbReference>
<feature type="domain" description="Glycosyl hydrolase family 32 N-terminal" evidence="6">
    <location>
        <begin position="32"/>
        <end position="269"/>
    </location>
</feature>
<keyword evidence="3" id="KW-0326">Glycosidase</keyword>
<keyword evidence="2 8" id="KW-0378">Hydrolase</keyword>
<feature type="coiled-coil region" evidence="4">
    <location>
        <begin position="820"/>
        <end position="847"/>
    </location>
</feature>
<organism evidence="8 9">
    <name type="scientific">Artemisia annua</name>
    <name type="common">Sweet wormwood</name>
    <dbReference type="NCBI Taxonomy" id="35608"/>
    <lineage>
        <taxon>Eukaryota</taxon>
        <taxon>Viridiplantae</taxon>
        <taxon>Streptophyta</taxon>
        <taxon>Embryophyta</taxon>
        <taxon>Tracheophyta</taxon>
        <taxon>Spermatophyta</taxon>
        <taxon>Magnoliopsida</taxon>
        <taxon>eudicotyledons</taxon>
        <taxon>Gunneridae</taxon>
        <taxon>Pentapetalae</taxon>
        <taxon>asterids</taxon>
        <taxon>campanulids</taxon>
        <taxon>Asterales</taxon>
        <taxon>Asteraceae</taxon>
        <taxon>Asteroideae</taxon>
        <taxon>Anthemideae</taxon>
        <taxon>Artemisiinae</taxon>
        <taxon>Artemisia</taxon>
    </lineage>
</organism>
<keyword evidence="4" id="KW-0175">Coiled coil</keyword>
<keyword evidence="9" id="KW-1185">Reference proteome</keyword>
<comment type="caution">
    <text evidence="8">The sequence shown here is derived from an EMBL/GenBank/DDBJ whole genome shotgun (WGS) entry which is preliminary data.</text>
</comment>
<dbReference type="Proteomes" id="UP000245207">
    <property type="component" value="Unassembled WGS sequence"/>
</dbReference>
<dbReference type="InterPro" id="IPR013320">
    <property type="entry name" value="ConA-like_dom_sf"/>
</dbReference>
<dbReference type="Gene3D" id="2.115.10.20">
    <property type="entry name" value="Glycosyl hydrolase domain, family 43"/>
    <property type="match status" value="2"/>
</dbReference>
<dbReference type="GO" id="GO:0004553">
    <property type="term" value="F:hydrolase activity, hydrolyzing O-glycosyl compounds"/>
    <property type="evidence" value="ECO:0007669"/>
    <property type="project" value="InterPro"/>
</dbReference>
<dbReference type="CDD" id="cd18624">
    <property type="entry name" value="GH32_Fruct1-like"/>
    <property type="match status" value="2"/>
</dbReference>
<feature type="domain" description="Glycosyl hydrolase family 32 N-terminal" evidence="6">
    <location>
        <begin position="295"/>
        <end position="608"/>
    </location>
</feature>
<evidence type="ECO:0000256" key="4">
    <source>
        <dbReference type="SAM" id="Coils"/>
    </source>
</evidence>
<evidence type="ECO:0000313" key="8">
    <source>
        <dbReference type="EMBL" id="PWA53454.1"/>
    </source>
</evidence>
<dbReference type="InterPro" id="IPR001362">
    <property type="entry name" value="Glyco_hydro_32"/>
</dbReference>
<gene>
    <name evidence="8" type="ORF">CTI12_AA343410</name>
</gene>
<dbReference type="SMART" id="SM00640">
    <property type="entry name" value="Glyco_32"/>
    <property type="match status" value="2"/>
</dbReference>
<evidence type="ECO:0000256" key="2">
    <source>
        <dbReference type="ARBA" id="ARBA00022801"/>
    </source>
</evidence>
<dbReference type="PANTHER" id="PTHR31953">
    <property type="entry name" value="BETA-FRUCTOFURANOSIDASE, INSOLUBLE ISOENZYME CWINV1-RELATED"/>
    <property type="match status" value="1"/>
</dbReference>
<evidence type="ECO:0000259" key="6">
    <source>
        <dbReference type="Pfam" id="PF00251"/>
    </source>
</evidence>
<dbReference type="InterPro" id="IPR013189">
    <property type="entry name" value="Glyco_hydro_32_C"/>
</dbReference>
<keyword evidence="5" id="KW-0732">Signal</keyword>
<dbReference type="Pfam" id="PF00251">
    <property type="entry name" value="Glyco_hydro_32N"/>
    <property type="match status" value="2"/>
</dbReference>
<dbReference type="FunFam" id="2.60.120.560:FF:000002">
    <property type="entry name" value="Beta-fructofuranosidase, insoluble isoenzyme CWINV1"/>
    <property type="match status" value="1"/>
</dbReference>
<proteinExistence type="inferred from homology"/>
<dbReference type="OrthoDB" id="202537at2759"/>
<dbReference type="GO" id="GO:0005975">
    <property type="term" value="P:carbohydrate metabolic process"/>
    <property type="evidence" value="ECO:0007669"/>
    <property type="project" value="InterPro"/>
</dbReference>
<evidence type="ECO:0000313" key="9">
    <source>
        <dbReference type="Proteomes" id="UP000245207"/>
    </source>
</evidence>
<evidence type="ECO:0000259" key="7">
    <source>
        <dbReference type="Pfam" id="PF08244"/>
    </source>
</evidence>
<dbReference type="Gene3D" id="2.60.120.560">
    <property type="entry name" value="Exo-inulinase, domain 1"/>
    <property type="match status" value="1"/>
</dbReference>
<dbReference type="InterPro" id="IPR013148">
    <property type="entry name" value="Glyco_hydro_32_N"/>
</dbReference>
<dbReference type="InterPro" id="IPR050551">
    <property type="entry name" value="Fructan_Metab_Enzymes"/>
</dbReference>
<feature type="chain" id="PRO_5015774935" evidence="5">
    <location>
        <begin position="19"/>
        <end position="869"/>
    </location>
</feature>
<comment type="similarity">
    <text evidence="1">Belongs to the glycosyl hydrolase 32 family.</text>
</comment>
<feature type="domain" description="Glycosyl hydrolase family 32 C-terminal" evidence="7">
    <location>
        <begin position="611"/>
        <end position="804"/>
    </location>
</feature>
<evidence type="ECO:0000256" key="5">
    <source>
        <dbReference type="SAM" id="SignalP"/>
    </source>
</evidence>
<feature type="signal peptide" evidence="5">
    <location>
        <begin position="1"/>
        <end position="18"/>
    </location>
</feature>
<accession>A0A2U1LWW9</accession>
<evidence type="ECO:0000256" key="1">
    <source>
        <dbReference type="ARBA" id="ARBA00009902"/>
    </source>
</evidence>
<reference evidence="8 9" key="1">
    <citation type="journal article" date="2018" name="Mol. Plant">
        <title>The genome of Artemisia annua provides insight into the evolution of Asteraceae family and artemisinin biosynthesis.</title>
        <authorList>
            <person name="Shen Q."/>
            <person name="Zhang L."/>
            <person name="Liao Z."/>
            <person name="Wang S."/>
            <person name="Yan T."/>
            <person name="Shi P."/>
            <person name="Liu M."/>
            <person name="Fu X."/>
            <person name="Pan Q."/>
            <person name="Wang Y."/>
            <person name="Lv Z."/>
            <person name="Lu X."/>
            <person name="Zhang F."/>
            <person name="Jiang W."/>
            <person name="Ma Y."/>
            <person name="Chen M."/>
            <person name="Hao X."/>
            <person name="Li L."/>
            <person name="Tang Y."/>
            <person name="Lv G."/>
            <person name="Zhou Y."/>
            <person name="Sun X."/>
            <person name="Brodelius P.E."/>
            <person name="Rose J.K.C."/>
            <person name="Tang K."/>
        </authorList>
    </citation>
    <scope>NUCLEOTIDE SEQUENCE [LARGE SCALE GENOMIC DNA]</scope>
    <source>
        <strain evidence="9">cv. Huhao1</strain>
        <tissue evidence="8">Leaf</tissue>
    </source>
</reference>
<dbReference type="InterPro" id="IPR023296">
    <property type="entry name" value="Glyco_hydro_beta-prop_sf"/>
</dbReference>
<dbReference type="EMBL" id="PKPP01007415">
    <property type="protein sequence ID" value="PWA53454.1"/>
    <property type="molecule type" value="Genomic_DNA"/>
</dbReference>